<dbReference type="EMBL" id="JANIEX010000380">
    <property type="protein sequence ID" value="KAJ3567900.1"/>
    <property type="molecule type" value="Genomic_DNA"/>
</dbReference>
<proteinExistence type="predicted"/>
<comment type="caution">
    <text evidence="4">The sequence shown here is derived from an EMBL/GenBank/DDBJ whole genome shotgun (WGS) entry which is preliminary data.</text>
</comment>
<dbReference type="PANTHER" id="PTHR40465:SF1">
    <property type="entry name" value="DUF6534 DOMAIN-CONTAINING PROTEIN"/>
    <property type="match status" value="1"/>
</dbReference>
<dbReference type="PANTHER" id="PTHR40465">
    <property type="entry name" value="CHROMOSOME 1, WHOLE GENOME SHOTGUN SEQUENCE"/>
    <property type="match status" value="1"/>
</dbReference>
<evidence type="ECO:0000313" key="5">
    <source>
        <dbReference type="Proteomes" id="UP001213000"/>
    </source>
</evidence>
<name>A0AAD5YRA2_9AGAR</name>
<dbReference type="Proteomes" id="UP001213000">
    <property type="component" value="Unassembled WGS sequence"/>
</dbReference>
<evidence type="ECO:0000313" key="4">
    <source>
        <dbReference type="EMBL" id="KAJ3567900.1"/>
    </source>
</evidence>
<keyword evidence="2" id="KW-0812">Transmembrane</keyword>
<feature type="transmembrane region" description="Helical" evidence="2">
    <location>
        <begin position="14"/>
        <end position="31"/>
    </location>
</feature>
<feature type="domain" description="DUF6534" evidence="3">
    <location>
        <begin position="161"/>
        <end position="233"/>
    </location>
</feature>
<dbReference type="AlphaFoldDB" id="A0AAD5YRA2"/>
<evidence type="ECO:0000256" key="2">
    <source>
        <dbReference type="SAM" id="Phobius"/>
    </source>
</evidence>
<feature type="transmembrane region" description="Helical" evidence="2">
    <location>
        <begin position="118"/>
        <end position="138"/>
    </location>
</feature>
<dbReference type="InterPro" id="IPR045339">
    <property type="entry name" value="DUF6534"/>
</dbReference>
<keyword evidence="2" id="KW-0472">Membrane</keyword>
<evidence type="ECO:0000256" key="1">
    <source>
        <dbReference type="SAM" id="MobiDB-lite"/>
    </source>
</evidence>
<reference evidence="4" key="1">
    <citation type="submission" date="2022-07" db="EMBL/GenBank/DDBJ databases">
        <title>Genome Sequence of Leucocoprinus birnbaumii.</title>
        <authorList>
            <person name="Buettner E."/>
        </authorList>
    </citation>
    <scope>NUCLEOTIDE SEQUENCE</scope>
    <source>
        <strain evidence="4">VT141</strain>
    </source>
</reference>
<sequence>MADLPPGGFPPIDLIYGPMLIGVMLNCILFGTYPKDGLWMKVFVVYLGITETINTACDMYLVYQPLIQQFAKVEAITVFPMMLAASPIVTTRAKVSISTPVQMFMAWRIVIITQSRKVPLVIALFSTISFAGAIWVGVNVATLRLFSKKDTFGFNLPGVICLRQRNTGIKRTSSVINRIIKLTIQTGLVTTITALLDLFLFTLSPTTAVSFVWDFSVSKLYTNAFLSTLNARAGWNHLNEQAGDENVLFGSTIANTLTSYVAKSTGNTSSVGSRGVAPLSSSYNSYALKPLPGGVSINVESQTHRSSFEDQDSSQKQFRSL</sequence>
<evidence type="ECO:0000259" key="3">
    <source>
        <dbReference type="Pfam" id="PF20152"/>
    </source>
</evidence>
<protein>
    <recommendedName>
        <fullName evidence="3">DUF6534 domain-containing protein</fullName>
    </recommendedName>
</protein>
<keyword evidence="5" id="KW-1185">Reference proteome</keyword>
<keyword evidence="2" id="KW-1133">Transmembrane helix</keyword>
<organism evidence="4 5">
    <name type="scientific">Leucocoprinus birnbaumii</name>
    <dbReference type="NCBI Taxonomy" id="56174"/>
    <lineage>
        <taxon>Eukaryota</taxon>
        <taxon>Fungi</taxon>
        <taxon>Dikarya</taxon>
        <taxon>Basidiomycota</taxon>
        <taxon>Agaricomycotina</taxon>
        <taxon>Agaricomycetes</taxon>
        <taxon>Agaricomycetidae</taxon>
        <taxon>Agaricales</taxon>
        <taxon>Agaricineae</taxon>
        <taxon>Agaricaceae</taxon>
        <taxon>Leucocoprinus</taxon>
    </lineage>
</organism>
<feature type="region of interest" description="Disordered" evidence="1">
    <location>
        <begin position="302"/>
        <end position="321"/>
    </location>
</feature>
<gene>
    <name evidence="4" type="ORF">NP233_g6066</name>
</gene>
<accession>A0AAD5YRA2</accession>
<dbReference type="Pfam" id="PF20152">
    <property type="entry name" value="DUF6534"/>
    <property type="match status" value="1"/>
</dbReference>